<accession>A0A1I5C8Y3</accession>
<keyword evidence="3" id="KW-1185">Reference proteome</keyword>
<dbReference type="EMBL" id="FOWE01000001">
    <property type="protein sequence ID" value="SFN83336.1"/>
    <property type="molecule type" value="Genomic_DNA"/>
</dbReference>
<reference evidence="3" key="1">
    <citation type="submission" date="2016-10" db="EMBL/GenBank/DDBJ databases">
        <authorList>
            <person name="Varghese N."/>
            <person name="Submissions S."/>
        </authorList>
    </citation>
    <scope>NUCLEOTIDE SEQUENCE [LARGE SCALE GENOMIC DNA]</scope>
    <source>
        <strain evidence="3">DSM 43161</strain>
    </source>
</reference>
<protein>
    <submittedName>
        <fullName evidence="2">Hemerythrin HHE cation binding domain-containing protein</fullName>
    </submittedName>
</protein>
<dbReference type="InterPro" id="IPR012312">
    <property type="entry name" value="Hemerythrin-like"/>
</dbReference>
<organism evidence="2 3">
    <name type="scientific">Geodermatophilus obscurus</name>
    <dbReference type="NCBI Taxonomy" id="1861"/>
    <lineage>
        <taxon>Bacteria</taxon>
        <taxon>Bacillati</taxon>
        <taxon>Actinomycetota</taxon>
        <taxon>Actinomycetes</taxon>
        <taxon>Geodermatophilales</taxon>
        <taxon>Geodermatophilaceae</taxon>
        <taxon>Geodermatophilus</taxon>
    </lineage>
</organism>
<feature type="domain" description="Hemerythrin-like" evidence="1">
    <location>
        <begin position="29"/>
        <end position="158"/>
    </location>
</feature>
<evidence type="ECO:0000313" key="2">
    <source>
        <dbReference type="EMBL" id="SFN83336.1"/>
    </source>
</evidence>
<gene>
    <name evidence="2" type="ORF">SAMN05660359_00161</name>
</gene>
<dbReference type="AlphaFoldDB" id="A0A1I5C8Y3"/>
<proteinExistence type="predicted"/>
<dbReference type="Pfam" id="PF01814">
    <property type="entry name" value="Hemerythrin"/>
    <property type="match status" value="1"/>
</dbReference>
<dbReference type="OrthoDB" id="5197650at2"/>
<dbReference type="CDD" id="cd12108">
    <property type="entry name" value="Hr-like"/>
    <property type="match status" value="1"/>
</dbReference>
<dbReference type="Gene3D" id="1.20.120.520">
    <property type="entry name" value="nmb1532 protein domain like"/>
    <property type="match status" value="1"/>
</dbReference>
<dbReference type="RefSeq" id="WP_075011628.1">
    <property type="nucleotide sequence ID" value="NZ_FOWE01000001.1"/>
</dbReference>
<sequence>MPASAPLPFPVTPRRPGDPEPDLAGFALVHSALRSGCRLIADATTAIAAGSPCPPARHRAAVRFAAAVLEEVHVHHSREDDVLWPVIAASAGAHVDLEPLSDDHAELQRVLDRAQAALARFEAAGPAQAAPLAALLTHLADDLDEHVAEEEREVFPVLRRFVSAGDLTRAEARFRAGTTPRQLAFLLPWLVDSCPTPADRAALLARVPLPLRLLLRAVSPAWQRQRDLVAGTG</sequence>
<evidence type="ECO:0000259" key="1">
    <source>
        <dbReference type="Pfam" id="PF01814"/>
    </source>
</evidence>
<evidence type="ECO:0000313" key="3">
    <source>
        <dbReference type="Proteomes" id="UP000183642"/>
    </source>
</evidence>
<name>A0A1I5C8Y3_9ACTN</name>
<dbReference type="Proteomes" id="UP000183642">
    <property type="component" value="Unassembled WGS sequence"/>
</dbReference>